<protein>
    <submittedName>
        <fullName evidence="1">Uncharacterized protein</fullName>
    </submittedName>
</protein>
<comment type="caution">
    <text evidence="1">The sequence shown here is derived from an EMBL/GenBank/DDBJ whole genome shotgun (WGS) entry which is preliminary data.</text>
</comment>
<proteinExistence type="predicted"/>
<organism evidence="1 2">
    <name type="scientific">Chionoecetes opilio</name>
    <name type="common">Atlantic snow crab</name>
    <name type="synonym">Cancer opilio</name>
    <dbReference type="NCBI Taxonomy" id="41210"/>
    <lineage>
        <taxon>Eukaryota</taxon>
        <taxon>Metazoa</taxon>
        <taxon>Ecdysozoa</taxon>
        <taxon>Arthropoda</taxon>
        <taxon>Crustacea</taxon>
        <taxon>Multicrustacea</taxon>
        <taxon>Malacostraca</taxon>
        <taxon>Eumalacostraca</taxon>
        <taxon>Eucarida</taxon>
        <taxon>Decapoda</taxon>
        <taxon>Pleocyemata</taxon>
        <taxon>Brachyura</taxon>
        <taxon>Eubrachyura</taxon>
        <taxon>Majoidea</taxon>
        <taxon>Majidae</taxon>
        <taxon>Chionoecetes</taxon>
    </lineage>
</organism>
<dbReference type="AlphaFoldDB" id="A0A8J4XM13"/>
<evidence type="ECO:0000313" key="2">
    <source>
        <dbReference type="Proteomes" id="UP000770661"/>
    </source>
</evidence>
<evidence type="ECO:0000313" key="1">
    <source>
        <dbReference type="EMBL" id="KAG0703733.1"/>
    </source>
</evidence>
<dbReference type="EMBL" id="JACEEZ010025180">
    <property type="protein sequence ID" value="KAG0703733.1"/>
    <property type="molecule type" value="Genomic_DNA"/>
</dbReference>
<gene>
    <name evidence="1" type="ORF">GWK47_024822</name>
</gene>
<sequence>MLILPALRIARIDHEERSIGFSQKPILEWLYLSKRRAGDGQLLVGTANVVVAGNEESDALANAAARRQLYEHILLVRLRTYARQSIDQFTPVGRKVGITIGQNNTTHHTAKVSKGLELLRSLPEIGRLPWHD</sequence>
<name>A0A8J4XM13_CHIOP</name>
<accession>A0A8J4XM13</accession>
<reference evidence="1" key="1">
    <citation type="submission" date="2020-07" db="EMBL/GenBank/DDBJ databases">
        <title>The High-quality genome of the commercially important snow crab, Chionoecetes opilio.</title>
        <authorList>
            <person name="Jeong J.-H."/>
            <person name="Ryu S."/>
        </authorList>
    </citation>
    <scope>NUCLEOTIDE SEQUENCE</scope>
    <source>
        <strain evidence="1">MADBK_172401_WGS</strain>
        <tissue evidence="1">Digestive gland</tissue>
    </source>
</reference>
<dbReference type="Proteomes" id="UP000770661">
    <property type="component" value="Unassembled WGS sequence"/>
</dbReference>
<keyword evidence="2" id="KW-1185">Reference proteome</keyword>